<dbReference type="RefSeq" id="WP_277864407.1">
    <property type="nucleotide sequence ID" value="NZ_JARRAG010000003.1"/>
</dbReference>
<proteinExistence type="predicted"/>
<dbReference type="EC" id="3.1.4.-" evidence="3"/>
<evidence type="ECO:0000259" key="1">
    <source>
        <dbReference type="PROSITE" id="PS51831"/>
    </source>
</evidence>
<evidence type="ECO:0000259" key="2">
    <source>
        <dbReference type="PROSITE" id="PS51832"/>
    </source>
</evidence>
<dbReference type="CDD" id="cd00077">
    <property type="entry name" value="HDc"/>
    <property type="match status" value="1"/>
</dbReference>
<dbReference type="Proteomes" id="UP001216907">
    <property type="component" value="Unassembled WGS sequence"/>
</dbReference>
<feature type="domain" description="HD-GYP" evidence="2">
    <location>
        <begin position="168"/>
        <end position="363"/>
    </location>
</feature>
<dbReference type="GO" id="GO:0016787">
    <property type="term" value="F:hydrolase activity"/>
    <property type="evidence" value="ECO:0007669"/>
    <property type="project" value="UniProtKB-KW"/>
</dbReference>
<evidence type="ECO:0000313" key="3">
    <source>
        <dbReference type="EMBL" id="MDG3008079.1"/>
    </source>
</evidence>
<dbReference type="Pfam" id="PF13487">
    <property type="entry name" value="HD_5"/>
    <property type="match status" value="1"/>
</dbReference>
<dbReference type="PROSITE" id="PS51832">
    <property type="entry name" value="HD_GYP"/>
    <property type="match status" value="1"/>
</dbReference>
<dbReference type="InterPro" id="IPR037522">
    <property type="entry name" value="HD_GYP_dom"/>
</dbReference>
<keyword evidence="3" id="KW-0378">Hydrolase</keyword>
<dbReference type="Gene3D" id="1.10.3210.10">
    <property type="entry name" value="Hypothetical protein af1432"/>
    <property type="match status" value="1"/>
</dbReference>
<organism evidence="3 4">
    <name type="scientific">Paludisphaera mucosa</name>
    <dbReference type="NCBI Taxonomy" id="3030827"/>
    <lineage>
        <taxon>Bacteria</taxon>
        <taxon>Pseudomonadati</taxon>
        <taxon>Planctomycetota</taxon>
        <taxon>Planctomycetia</taxon>
        <taxon>Isosphaerales</taxon>
        <taxon>Isosphaeraceae</taxon>
        <taxon>Paludisphaera</taxon>
    </lineage>
</organism>
<gene>
    <name evidence="3" type="ORF">PZE19_30305</name>
</gene>
<dbReference type="PANTHER" id="PTHR43155">
    <property type="entry name" value="CYCLIC DI-GMP PHOSPHODIESTERASE PA4108-RELATED"/>
    <property type="match status" value="1"/>
</dbReference>
<dbReference type="EMBL" id="JARRAG010000003">
    <property type="protein sequence ID" value="MDG3008079.1"/>
    <property type="molecule type" value="Genomic_DNA"/>
</dbReference>
<dbReference type="PROSITE" id="PS51831">
    <property type="entry name" value="HD"/>
    <property type="match status" value="1"/>
</dbReference>
<reference evidence="3 4" key="1">
    <citation type="submission" date="2023-03" db="EMBL/GenBank/DDBJ databases">
        <title>Paludisphaera mucosa sp. nov. a novel planctomycete from northern fen.</title>
        <authorList>
            <person name="Ivanova A."/>
        </authorList>
    </citation>
    <scope>NUCLEOTIDE SEQUENCE [LARGE SCALE GENOMIC DNA]</scope>
    <source>
        <strain evidence="3 4">Pla2</strain>
    </source>
</reference>
<dbReference type="SMART" id="SM00471">
    <property type="entry name" value="HDc"/>
    <property type="match status" value="1"/>
</dbReference>
<dbReference type="InterPro" id="IPR003607">
    <property type="entry name" value="HD/PDEase_dom"/>
</dbReference>
<dbReference type="SUPFAM" id="SSF109604">
    <property type="entry name" value="HD-domain/PDEase-like"/>
    <property type="match status" value="1"/>
</dbReference>
<dbReference type="PANTHER" id="PTHR43155:SF2">
    <property type="entry name" value="CYCLIC DI-GMP PHOSPHODIESTERASE PA4108"/>
    <property type="match status" value="1"/>
</dbReference>
<name>A0ABT6FKL3_9BACT</name>
<keyword evidence="4" id="KW-1185">Reference proteome</keyword>
<evidence type="ECO:0000313" key="4">
    <source>
        <dbReference type="Proteomes" id="UP001216907"/>
    </source>
</evidence>
<comment type="caution">
    <text evidence="3">The sequence shown here is derived from an EMBL/GenBank/DDBJ whole genome shotgun (WGS) entry which is preliminary data.</text>
</comment>
<sequence length="391" mass="42324">MRFTVVASPSIPSDGLQGAWDTLDRYAQALQAEVETAGQIRLSLEAVREGTRSDLVLWHPGTGSEPPLHAGRAEAAPERIARIARSLPLDGADSRLLRGVGIPGPAPGDPEAPAHVAMLRVSRTLGSWIVAIRFEPARPFRPVDLKVVSLARRLLLNHRYHLHVYERLRESLFGLVHCLTAAIDAKDPHTCGHSERVARIGQRIGVQMGLPGPLLNDLYLAGLLHDIGKIGVRDDILKKAGPLTTEEFAHVQAHPVIGERLVSSIHQLAHLRPGIRNHHERYDGQGYPDKLAGEAIPLMARVLAVADSCDAMMSDRPYRPGLPAARIERIMADGSGTQWDPAVVRAFMACRRDLYSTLQQGLGESVEAAVEHTLGVGMAGASVVSARGGVR</sequence>
<protein>
    <submittedName>
        <fullName evidence="3">HD-GYP domain-containing protein</fullName>
        <ecNumber evidence="3">3.1.4.-</ecNumber>
    </submittedName>
</protein>
<dbReference type="InterPro" id="IPR006674">
    <property type="entry name" value="HD_domain"/>
</dbReference>
<accession>A0ABT6FKL3</accession>
<feature type="domain" description="HD" evidence="1">
    <location>
        <begin position="190"/>
        <end position="312"/>
    </location>
</feature>